<evidence type="ECO:0000313" key="2">
    <source>
        <dbReference type="EMBL" id="HIZ07267.1"/>
    </source>
</evidence>
<reference evidence="2" key="1">
    <citation type="journal article" date="2021" name="PeerJ">
        <title>Extensive microbial diversity within the chicken gut microbiome revealed by metagenomics and culture.</title>
        <authorList>
            <person name="Gilroy R."/>
            <person name="Ravi A."/>
            <person name="Getino M."/>
            <person name="Pursley I."/>
            <person name="Horton D.L."/>
            <person name="Alikhan N.F."/>
            <person name="Baker D."/>
            <person name="Gharbi K."/>
            <person name="Hall N."/>
            <person name="Watson M."/>
            <person name="Adriaenssens E.M."/>
            <person name="Foster-Nyarko E."/>
            <person name="Jarju S."/>
            <person name="Secka A."/>
            <person name="Antonio M."/>
            <person name="Oren A."/>
            <person name="Chaudhuri R.R."/>
            <person name="La Ragione R."/>
            <person name="Hildebrand F."/>
            <person name="Pallen M.J."/>
        </authorList>
    </citation>
    <scope>NUCLEOTIDE SEQUENCE</scope>
    <source>
        <strain evidence="2">CHK192-9172</strain>
    </source>
</reference>
<dbReference type="AlphaFoldDB" id="A0A9D2D282"/>
<evidence type="ECO:0000313" key="3">
    <source>
        <dbReference type="Proteomes" id="UP000824024"/>
    </source>
</evidence>
<reference evidence="2" key="2">
    <citation type="submission" date="2021-04" db="EMBL/GenBank/DDBJ databases">
        <authorList>
            <person name="Gilroy R."/>
        </authorList>
    </citation>
    <scope>NUCLEOTIDE SEQUENCE</scope>
    <source>
        <strain evidence="2">CHK192-9172</strain>
    </source>
</reference>
<dbReference type="Proteomes" id="UP000824024">
    <property type="component" value="Unassembled WGS sequence"/>
</dbReference>
<dbReference type="EMBL" id="DXCH01000140">
    <property type="protein sequence ID" value="HIZ07267.1"/>
    <property type="molecule type" value="Genomic_DNA"/>
</dbReference>
<name>A0A9D2D282_9FIRM</name>
<comment type="caution">
    <text evidence="2">The sequence shown here is derived from an EMBL/GenBank/DDBJ whole genome shotgun (WGS) entry which is preliminary data.</text>
</comment>
<feature type="non-terminal residue" evidence="2">
    <location>
        <position position="135"/>
    </location>
</feature>
<protein>
    <submittedName>
        <fullName evidence="2">Uncharacterized protein</fullName>
    </submittedName>
</protein>
<accession>A0A9D2D282</accession>
<feature type="transmembrane region" description="Helical" evidence="1">
    <location>
        <begin position="6"/>
        <end position="23"/>
    </location>
</feature>
<evidence type="ECO:0000256" key="1">
    <source>
        <dbReference type="SAM" id="Phobius"/>
    </source>
</evidence>
<keyword evidence="1" id="KW-1133">Transmembrane helix</keyword>
<feature type="transmembrane region" description="Helical" evidence="1">
    <location>
        <begin position="117"/>
        <end position="134"/>
    </location>
</feature>
<organism evidence="2 3">
    <name type="scientific">Candidatus Eubacterium avistercoris</name>
    <dbReference type="NCBI Taxonomy" id="2838567"/>
    <lineage>
        <taxon>Bacteria</taxon>
        <taxon>Bacillati</taxon>
        <taxon>Bacillota</taxon>
        <taxon>Clostridia</taxon>
        <taxon>Eubacteriales</taxon>
        <taxon>Eubacteriaceae</taxon>
        <taxon>Eubacterium</taxon>
    </lineage>
</organism>
<proteinExistence type="predicted"/>
<keyword evidence="1" id="KW-0812">Transmembrane</keyword>
<keyword evidence="1" id="KW-0472">Membrane</keyword>
<feature type="transmembrane region" description="Helical" evidence="1">
    <location>
        <begin position="92"/>
        <end position="111"/>
    </location>
</feature>
<sequence>MTGNVFYIMLAVCVLGMFSKLLANGKYRRLIRQSENMGTAKDKYLKQWKVKFENTYRSSSGIHNIPVYVERNLEQYRFMGMRLGSLSRLNRLAALFLCLGGAAVSFLAYWYGGSGRITAMYAVTGILLGGVMILW</sequence>
<gene>
    <name evidence="2" type="ORF">IAA08_04945</name>
</gene>